<reference evidence="3 4" key="1">
    <citation type="submission" date="2024-11" db="EMBL/GenBank/DDBJ databases">
        <title>Adaptive evolution of stress response genes in parasites aligns with host niche diversity.</title>
        <authorList>
            <person name="Hahn C."/>
            <person name="Resl P."/>
        </authorList>
    </citation>
    <scope>NUCLEOTIDE SEQUENCE [LARGE SCALE GENOMIC DNA]</scope>
    <source>
        <strain evidence="3">EGGRZ-B1_66</strain>
        <tissue evidence="3">Body</tissue>
    </source>
</reference>
<dbReference type="Proteomes" id="UP001626550">
    <property type="component" value="Unassembled WGS sequence"/>
</dbReference>
<evidence type="ECO:0000313" key="3">
    <source>
        <dbReference type="EMBL" id="KAL3311089.1"/>
    </source>
</evidence>
<accession>A0ABD2PUR3</accession>
<organism evidence="3 4">
    <name type="scientific">Cichlidogyrus casuarinus</name>
    <dbReference type="NCBI Taxonomy" id="1844966"/>
    <lineage>
        <taxon>Eukaryota</taxon>
        <taxon>Metazoa</taxon>
        <taxon>Spiralia</taxon>
        <taxon>Lophotrochozoa</taxon>
        <taxon>Platyhelminthes</taxon>
        <taxon>Monogenea</taxon>
        <taxon>Monopisthocotylea</taxon>
        <taxon>Dactylogyridea</taxon>
        <taxon>Ancyrocephalidae</taxon>
        <taxon>Cichlidogyrus</taxon>
    </lineage>
</organism>
<proteinExistence type="predicted"/>
<evidence type="ECO:0000256" key="2">
    <source>
        <dbReference type="SAM" id="MobiDB-lite"/>
    </source>
</evidence>
<keyword evidence="4" id="KW-1185">Reference proteome</keyword>
<sequence>MKNLKQQVYLLELENNYIRENAIKTFQMQPALEEEIEKVTRILKELEKSNRGYELELIRKNGQIEILNDRINMLKKNLQETADERMKEKESANQDLASIRMDKERISRELANKDCQIEELRLQFGRTTANLQSTDSQYNMVKCQLEEQMSQNIELTKQLDDKKKELMRIHTKLTEMEIDFRQTLVKLSDSNQQKYTQEIHKLEMELKELGSQVESLLLERDQLVDENSRVQDQLTEHARDHDALKYELQQLKTINGELDFMHNKDSAQIEKLSTKEKQLLKTNHALRRALDEEREKNAKLSKQVKTSSVKNVEKKLVLRPPKVDGKSNVVLEAKMRSIQNALSNLKSINESYAHGRSSEIIVENSPPRVSDAEES</sequence>
<gene>
    <name evidence="3" type="ORF">Ciccas_010335</name>
</gene>
<feature type="coiled-coil region" evidence="1">
    <location>
        <begin position="276"/>
        <end position="303"/>
    </location>
</feature>
<dbReference type="EMBL" id="JBJKFK010002449">
    <property type="protein sequence ID" value="KAL3311089.1"/>
    <property type="molecule type" value="Genomic_DNA"/>
</dbReference>
<evidence type="ECO:0000256" key="1">
    <source>
        <dbReference type="SAM" id="Coils"/>
    </source>
</evidence>
<feature type="region of interest" description="Disordered" evidence="2">
    <location>
        <begin position="354"/>
        <end position="375"/>
    </location>
</feature>
<dbReference type="AlphaFoldDB" id="A0ABD2PUR3"/>
<feature type="coiled-coil region" evidence="1">
    <location>
        <begin position="29"/>
        <end position="165"/>
    </location>
</feature>
<evidence type="ECO:0000313" key="4">
    <source>
        <dbReference type="Proteomes" id="UP001626550"/>
    </source>
</evidence>
<feature type="coiled-coil region" evidence="1">
    <location>
        <begin position="192"/>
        <end position="240"/>
    </location>
</feature>
<keyword evidence="1" id="KW-0175">Coiled coil</keyword>
<protein>
    <submittedName>
        <fullName evidence="3">Uncharacterized protein</fullName>
    </submittedName>
</protein>
<name>A0ABD2PUR3_9PLAT</name>
<comment type="caution">
    <text evidence="3">The sequence shown here is derived from an EMBL/GenBank/DDBJ whole genome shotgun (WGS) entry which is preliminary data.</text>
</comment>